<gene>
    <name evidence="7" type="ORF">BP5796_02999</name>
</gene>
<feature type="region of interest" description="Disordered" evidence="5">
    <location>
        <begin position="468"/>
        <end position="490"/>
    </location>
</feature>
<dbReference type="PANTHER" id="PTHR34105:SF1">
    <property type="entry name" value="PROLINE-, GLUTAMIC ACID- AND LEUCINE-RICH PROTEIN 1"/>
    <property type="match status" value="1"/>
</dbReference>
<sequence>MSLPPELRLLCLQLSSTPTEQLPRLTPVLLRHVLRCQGPLSSSGNNTAKADASASSVLVHKLKTQLSTLLNGRSTEGRFAAVVLIKGVVEVGGWEVLRGSEPWIRGLLSILKKPDPEATKELCVVTLTKIYCMTHQYQTLVRELTTPTLPAFITECVALLPARSSGKALDTSQSLIEAIFRSFAVLIPRHSTIFRSFAGVIRSRAKPFLAPTFSDGYFVSSSVVESARCASVALHHTVAKNAGGDEWARFVREYVKHVHITADQVFRAVIEDWESTTGYISSSVDVNQELFGGSELDDPSQFPRWDGIDAGVQRLIGLLGLLEEYLKSETPAQVSVPLGLLLDMTTRMLSIIIPTTTPTGTEQGGSRLHPAIGREERDGLWSGLPQVYVAALGLVSAMLDRFESKFMSLASGSLDQLLWMFPSGRGYPEFRAAAYSLMTNLLPLIGGGLSRPTVVKMAPVMRLCCKDLQPDSQSSSNNNNGSESSGGKPNIAGMNMNADALLQNGVGNASQLIQDPALVAAASTLLPVLLSHVPQQNIDLSLRALLDRTAILSQNKEAMLSSIVHPFIGKNGNGIPSILPHFARAFSHDNTVEVLLRPRMPVVPSSKVVEHLDETAEFREEEEEAVMDTSDKPVHQELPMVFETERNAENNTTTDTTTGTTTSKNMVENHSWFGGASSGVATTITPAGSAFTGVTEMVEPVQASEKVPASGPNEDVKMGEDSESDSDDESVHLTMQLDEMSDSE</sequence>
<evidence type="ECO:0000256" key="2">
    <source>
        <dbReference type="ARBA" id="ARBA00010511"/>
    </source>
</evidence>
<evidence type="ECO:0000256" key="1">
    <source>
        <dbReference type="ARBA" id="ARBA00004123"/>
    </source>
</evidence>
<dbReference type="AlphaFoldDB" id="A0A3D8SLV1"/>
<feature type="domain" description="Pre-rRNA-processing protein RIX1 N-terminal" evidence="6">
    <location>
        <begin position="7"/>
        <end position="215"/>
    </location>
</feature>
<feature type="region of interest" description="Disordered" evidence="5">
    <location>
        <begin position="700"/>
        <end position="744"/>
    </location>
</feature>
<feature type="compositionally biased region" description="Low complexity" evidence="5">
    <location>
        <begin position="649"/>
        <end position="662"/>
    </location>
</feature>
<dbReference type="PANTHER" id="PTHR34105">
    <property type="entry name" value="PROLINE-, GLUTAMIC ACID- AND LEUCINE-RICH PROTEIN 1"/>
    <property type="match status" value="1"/>
</dbReference>
<organism evidence="7 8">
    <name type="scientific">Coleophoma crateriformis</name>
    <dbReference type="NCBI Taxonomy" id="565419"/>
    <lineage>
        <taxon>Eukaryota</taxon>
        <taxon>Fungi</taxon>
        <taxon>Dikarya</taxon>
        <taxon>Ascomycota</taxon>
        <taxon>Pezizomycotina</taxon>
        <taxon>Leotiomycetes</taxon>
        <taxon>Helotiales</taxon>
        <taxon>Dermateaceae</taxon>
        <taxon>Coleophoma</taxon>
    </lineage>
</organism>
<dbReference type="SUPFAM" id="SSF48371">
    <property type="entry name" value="ARM repeat"/>
    <property type="match status" value="1"/>
</dbReference>
<keyword evidence="4" id="KW-0539">Nucleus</keyword>
<evidence type="ECO:0000259" key="6">
    <source>
        <dbReference type="Pfam" id="PF08167"/>
    </source>
</evidence>
<dbReference type="Proteomes" id="UP000256328">
    <property type="component" value="Unassembled WGS sequence"/>
</dbReference>
<dbReference type="Pfam" id="PF08167">
    <property type="entry name" value="RIX1"/>
    <property type="match status" value="1"/>
</dbReference>
<name>A0A3D8SLV1_9HELO</name>
<feature type="compositionally biased region" description="Low complexity" evidence="5">
    <location>
        <begin position="472"/>
        <end position="487"/>
    </location>
</feature>
<comment type="caution">
    <text evidence="7">The sequence shown here is derived from an EMBL/GenBank/DDBJ whole genome shotgun (WGS) entry which is preliminary data.</text>
</comment>
<evidence type="ECO:0000256" key="3">
    <source>
        <dbReference type="ARBA" id="ARBA00021502"/>
    </source>
</evidence>
<dbReference type="GO" id="GO:0006364">
    <property type="term" value="P:rRNA processing"/>
    <property type="evidence" value="ECO:0007669"/>
    <property type="project" value="TreeGrafter"/>
</dbReference>
<reference evidence="7 8" key="1">
    <citation type="journal article" date="2018" name="IMA Fungus">
        <title>IMA Genome-F 9: Draft genome sequence of Annulohypoxylon stygium, Aspergillus mulundensis, Berkeleyomyces basicola (syn. Thielaviopsis basicola), Ceratocystis smalleyi, two Cercospora beticola strains, Coleophoma cylindrospora, Fusarium fracticaudum, Phialophora cf. hyalina, and Morchella septimelata.</title>
        <authorList>
            <person name="Wingfield B.D."/>
            <person name="Bills G.F."/>
            <person name="Dong Y."/>
            <person name="Huang W."/>
            <person name="Nel W.J."/>
            <person name="Swalarsk-Parry B.S."/>
            <person name="Vaghefi N."/>
            <person name="Wilken P.M."/>
            <person name="An Z."/>
            <person name="de Beer Z.W."/>
            <person name="De Vos L."/>
            <person name="Chen L."/>
            <person name="Duong T.A."/>
            <person name="Gao Y."/>
            <person name="Hammerbacher A."/>
            <person name="Kikkert J.R."/>
            <person name="Li Y."/>
            <person name="Li H."/>
            <person name="Li K."/>
            <person name="Li Q."/>
            <person name="Liu X."/>
            <person name="Ma X."/>
            <person name="Naidoo K."/>
            <person name="Pethybridge S.J."/>
            <person name="Sun J."/>
            <person name="Steenkamp E.T."/>
            <person name="van der Nest M.A."/>
            <person name="van Wyk S."/>
            <person name="Wingfield M.J."/>
            <person name="Xiong C."/>
            <person name="Yue Q."/>
            <person name="Zhang X."/>
        </authorList>
    </citation>
    <scope>NUCLEOTIDE SEQUENCE [LARGE SCALE GENOMIC DNA]</scope>
    <source>
        <strain evidence="7 8">BP5796</strain>
    </source>
</reference>
<comment type="subcellular location">
    <subcellularLocation>
        <location evidence="1">Nucleus</location>
    </subcellularLocation>
</comment>
<dbReference type="OrthoDB" id="20900at2759"/>
<feature type="region of interest" description="Disordered" evidence="5">
    <location>
        <begin position="647"/>
        <end position="666"/>
    </location>
</feature>
<dbReference type="GO" id="GO:0005634">
    <property type="term" value="C:nucleus"/>
    <property type="evidence" value="ECO:0007669"/>
    <property type="project" value="UniProtKB-SubCell"/>
</dbReference>
<accession>A0A3D8SLV1</accession>
<evidence type="ECO:0000256" key="5">
    <source>
        <dbReference type="SAM" id="MobiDB-lite"/>
    </source>
</evidence>
<dbReference type="EMBL" id="PDLN01000004">
    <property type="protein sequence ID" value="RDW87305.1"/>
    <property type="molecule type" value="Genomic_DNA"/>
</dbReference>
<evidence type="ECO:0000313" key="7">
    <source>
        <dbReference type="EMBL" id="RDW87305.1"/>
    </source>
</evidence>
<protein>
    <recommendedName>
        <fullName evidence="3">Pre-rRNA-processing protein RIX1</fullName>
    </recommendedName>
</protein>
<evidence type="ECO:0000313" key="8">
    <source>
        <dbReference type="Proteomes" id="UP000256328"/>
    </source>
</evidence>
<dbReference type="InterPro" id="IPR012583">
    <property type="entry name" value="RIX1_N"/>
</dbReference>
<comment type="similarity">
    <text evidence="2">Belongs to the RIX1/PELP1 family.</text>
</comment>
<proteinExistence type="inferred from homology"/>
<dbReference type="InterPro" id="IPR016024">
    <property type="entry name" value="ARM-type_fold"/>
</dbReference>
<evidence type="ECO:0000256" key="4">
    <source>
        <dbReference type="ARBA" id="ARBA00023242"/>
    </source>
</evidence>
<keyword evidence="8" id="KW-1185">Reference proteome</keyword>